<keyword evidence="4 8" id="KW-0812">Transmembrane</keyword>
<evidence type="ECO:0000256" key="5">
    <source>
        <dbReference type="ARBA" id="ARBA00022989"/>
    </source>
</evidence>
<keyword evidence="3" id="KW-0808">Transferase</keyword>
<evidence type="ECO:0000313" key="11">
    <source>
        <dbReference type="Proteomes" id="UP001295740"/>
    </source>
</evidence>
<feature type="transmembrane region" description="Helical" evidence="8">
    <location>
        <begin position="692"/>
        <end position="712"/>
    </location>
</feature>
<feature type="transmembrane region" description="Helical" evidence="8">
    <location>
        <begin position="628"/>
        <end position="646"/>
    </location>
</feature>
<feature type="transmembrane region" description="Helical" evidence="8">
    <location>
        <begin position="455"/>
        <end position="473"/>
    </location>
</feature>
<keyword evidence="6 8" id="KW-0472">Membrane</keyword>
<dbReference type="Pfam" id="PF07779">
    <property type="entry name" value="Cas1_AcylT"/>
    <property type="match status" value="1"/>
</dbReference>
<keyword evidence="7" id="KW-0325">Glycoprotein</keyword>
<dbReference type="GO" id="GO:0016020">
    <property type="term" value="C:membrane"/>
    <property type="evidence" value="ECO:0007669"/>
    <property type="project" value="UniProtKB-SubCell"/>
</dbReference>
<dbReference type="GO" id="GO:0005975">
    <property type="term" value="P:carbohydrate metabolic process"/>
    <property type="evidence" value="ECO:0007669"/>
    <property type="project" value="UniProtKB-ARBA"/>
</dbReference>
<dbReference type="GO" id="GO:0005794">
    <property type="term" value="C:Golgi apparatus"/>
    <property type="evidence" value="ECO:0007669"/>
    <property type="project" value="UniProtKB-ARBA"/>
</dbReference>
<protein>
    <submittedName>
        <fullName evidence="10">Uu.00g003200.m01.CDS01</fullName>
    </submittedName>
</protein>
<feature type="transmembrane region" description="Helical" evidence="8">
    <location>
        <begin position="510"/>
        <end position="531"/>
    </location>
</feature>
<dbReference type="Proteomes" id="UP001295740">
    <property type="component" value="Unassembled WGS sequence"/>
</dbReference>
<evidence type="ECO:0000259" key="9">
    <source>
        <dbReference type="Pfam" id="PF07779"/>
    </source>
</evidence>
<proteinExistence type="inferred from homology"/>
<gene>
    <name evidence="10" type="ORF">KHLLAP_LOCUS6658</name>
</gene>
<dbReference type="InterPro" id="IPR012419">
    <property type="entry name" value="Cas1_AcylTrans_dom"/>
</dbReference>
<dbReference type="AlphaFoldDB" id="A0AAI8VKV2"/>
<evidence type="ECO:0000256" key="4">
    <source>
        <dbReference type="ARBA" id="ARBA00022692"/>
    </source>
</evidence>
<organism evidence="10 11">
    <name type="scientific">Anthostomella pinea</name>
    <dbReference type="NCBI Taxonomy" id="933095"/>
    <lineage>
        <taxon>Eukaryota</taxon>
        <taxon>Fungi</taxon>
        <taxon>Dikarya</taxon>
        <taxon>Ascomycota</taxon>
        <taxon>Pezizomycotina</taxon>
        <taxon>Sordariomycetes</taxon>
        <taxon>Xylariomycetidae</taxon>
        <taxon>Xylariales</taxon>
        <taxon>Xylariaceae</taxon>
        <taxon>Anthostomella</taxon>
    </lineage>
</organism>
<dbReference type="PANTHER" id="PTHR13533:SF1">
    <property type="entry name" value="N-ACETYLNEURAMINATE 9-O-ACETYLTRANSFERASE"/>
    <property type="match status" value="1"/>
</dbReference>
<reference evidence="10" key="1">
    <citation type="submission" date="2023-10" db="EMBL/GenBank/DDBJ databases">
        <authorList>
            <person name="Hackl T."/>
        </authorList>
    </citation>
    <scope>NUCLEOTIDE SEQUENCE</scope>
</reference>
<evidence type="ECO:0000256" key="7">
    <source>
        <dbReference type="ARBA" id="ARBA00023180"/>
    </source>
</evidence>
<feature type="transmembrane region" description="Helical" evidence="8">
    <location>
        <begin position="479"/>
        <end position="498"/>
    </location>
</feature>
<dbReference type="GO" id="GO:0016740">
    <property type="term" value="F:transferase activity"/>
    <property type="evidence" value="ECO:0007669"/>
    <property type="project" value="UniProtKB-KW"/>
</dbReference>
<keyword evidence="11" id="KW-1185">Reference proteome</keyword>
<feature type="domain" description="Cas1p 10 TM acyl transferase" evidence="9">
    <location>
        <begin position="387"/>
        <end position="724"/>
    </location>
</feature>
<sequence>MVEYSTEDFHNCLGGQKVVLAGDSTIRQIFWAAARKLDPVKADVGWNEASATHEKYQDLSFEAEGVRLEFIWDPWLNSTTLDDALKTFRATPGTPDQKDLRKKDEVSAALMLLGSPGLWAARYGGDDYMSLFKRGISAISTYLPSASDEETLSTPPDASNHFDPAASQILLTPVQNPRYSTLSPSLSESITPERVVKMNDYLAHLPANQTSHVVWAFNRMTDDSEDPFESDGLHVEDSIAERKIDIVLNSHCNNPAVSHDRAFKGTCCVAEPHNTLYDLALVLVLALTMYLPRSTTASKLMRRLPISPEIGAATRDLLNVLIWCWICDGTLQLSKSQRHYQQGPFIVLCLFWLAGSFSVLSKIMDPAAEAPWSTAKKGKPDPLTNYDQRFMCRDQSDEIKGLMQGLILLSNYNDASQSLWVYKIVRVLVSAYFFLSAYGHTLYILKTGDYSFRRVAVVLFRTNLLTAILPYMMGTSYSTYYFVPVVTFWYLVLYAMLFPFKRSNQDPWPLAMKVLATASFVSVFITTPGYLEATTDLLYRVFRMSLDSQEMRFRLRLDRYIVFVGVMVASLTHSAGVNDAQEIFTAKGSPRAADHGRTRFYVFCSVSLGLFFYVTQMNWNTKADYNAIHPYISWAPILTFITLRNLHPPARKAYLALPAMLGRISLETYVVQHHIWLGGDATTKLTLGFDSVYGAFFEKAVLSILFIGVAALTHRATRVYANWLSEVGLLVFGVALWTGSMVYG</sequence>
<evidence type="ECO:0000256" key="2">
    <source>
        <dbReference type="ARBA" id="ARBA00010666"/>
    </source>
</evidence>
<evidence type="ECO:0000256" key="3">
    <source>
        <dbReference type="ARBA" id="ARBA00022679"/>
    </source>
</evidence>
<evidence type="ECO:0000256" key="8">
    <source>
        <dbReference type="SAM" id="Phobius"/>
    </source>
</evidence>
<feature type="transmembrane region" description="Helical" evidence="8">
    <location>
        <begin position="420"/>
        <end position="443"/>
    </location>
</feature>
<comment type="subcellular location">
    <subcellularLocation>
        <location evidence="1">Membrane</location>
        <topology evidence="1">Multi-pass membrane protein</topology>
    </subcellularLocation>
</comment>
<dbReference type="EMBL" id="CAUWAG010000008">
    <property type="protein sequence ID" value="CAJ2506190.1"/>
    <property type="molecule type" value="Genomic_DNA"/>
</dbReference>
<accession>A0AAI8VKV2</accession>
<evidence type="ECO:0000256" key="1">
    <source>
        <dbReference type="ARBA" id="ARBA00004141"/>
    </source>
</evidence>
<evidence type="ECO:0000313" key="10">
    <source>
        <dbReference type="EMBL" id="CAJ2506190.1"/>
    </source>
</evidence>
<name>A0AAI8VKV2_9PEZI</name>
<comment type="caution">
    <text evidence="10">The sequence shown here is derived from an EMBL/GenBank/DDBJ whole genome shotgun (WGS) entry which is preliminary data.</text>
</comment>
<feature type="transmembrane region" description="Helical" evidence="8">
    <location>
        <begin position="560"/>
        <end position="577"/>
    </location>
</feature>
<feature type="transmembrane region" description="Helical" evidence="8">
    <location>
        <begin position="598"/>
        <end position="616"/>
    </location>
</feature>
<comment type="similarity">
    <text evidence="2">Belongs to the PC-esterase family. CASD1 subfamily.</text>
</comment>
<keyword evidence="5 8" id="KW-1133">Transmembrane helix</keyword>
<feature type="transmembrane region" description="Helical" evidence="8">
    <location>
        <begin position="724"/>
        <end position="743"/>
    </location>
</feature>
<evidence type="ECO:0000256" key="6">
    <source>
        <dbReference type="ARBA" id="ARBA00023136"/>
    </source>
</evidence>
<feature type="transmembrane region" description="Helical" evidence="8">
    <location>
        <begin position="653"/>
        <end position="672"/>
    </location>
</feature>
<dbReference type="PANTHER" id="PTHR13533">
    <property type="entry name" value="N-ACETYLNEURAMINATE 9-O-ACETYLTRANSFERASE"/>
    <property type="match status" value="1"/>
</dbReference>